<dbReference type="CDD" id="cd00882">
    <property type="entry name" value="Ras_like_GTPase"/>
    <property type="match status" value="1"/>
</dbReference>
<dbReference type="InterPro" id="IPR003961">
    <property type="entry name" value="FN3_dom"/>
</dbReference>
<dbReference type="PROSITE" id="PS50853">
    <property type="entry name" value="FN3"/>
    <property type="match status" value="2"/>
</dbReference>
<dbReference type="SMART" id="SM00382">
    <property type="entry name" value="AAA"/>
    <property type="match status" value="1"/>
</dbReference>
<dbReference type="InterPro" id="IPR006703">
    <property type="entry name" value="G_AIG1"/>
</dbReference>
<dbReference type="Pfam" id="PF21109">
    <property type="entry name" value="Stonustoxin_helical"/>
    <property type="match status" value="1"/>
</dbReference>
<gene>
    <name evidence="5" type="ORF">EPR50_G00132630</name>
</gene>
<dbReference type="InterPro" id="IPR027417">
    <property type="entry name" value="P-loop_NTPase"/>
</dbReference>
<evidence type="ECO:0000313" key="5">
    <source>
        <dbReference type="EMBL" id="TDH06364.1"/>
    </source>
</evidence>
<feature type="domain" description="Fibronectin type-III" evidence="4">
    <location>
        <begin position="603"/>
        <end position="701"/>
    </location>
</feature>
<feature type="domain" description="Fibronectin type-III" evidence="4">
    <location>
        <begin position="506"/>
        <end position="601"/>
    </location>
</feature>
<accession>A0A484CV20</accession>
<dbReference type="InterPro" id="IPR036116">
    <property type="entry name" value="FN3_sf"/>
</dbReference>
<evidence type="ECO:0000256" key="1">
    <source>
        <dbReference type="ARBA" id="ARBA00008535"/>
    </source>
</evidence>
<protein>
    <recommendedName>
        <fullName evidence="4">Fibronectin type-III domain-containing protein</fullName>
    </recommendedName>
</protein>
<sequence>MDSGASRTMEMAALGRPFGLGMLYDCREDAIVPGMTLWDHDDLISHIGERPQNYNDFEIVASESIADKSSALNVEASLKASFLGGLVEVGGSAKYLNDSKTSKNQVRVTLNYKATTKVKELSMDHLGRGNVKYPYVFDKGLATHVVTAILYGAQAFFVFDHNVSENEDHEDIQDNLKLVIKKIPSFAIEGKGSLKIEDNEKVDKLSCRFFGDFSLQKSPTSFQDAVEVYQSLPKLLGANGENAVPMKVWLLPLTTLDSSAAKLVRQISARLVKESQNVLEDFSELEIRYNDALRTTTAQQFPQISKKIKKVRELCFEFKLDFQQTLAKKLPTIRGGGEEEDGLAEILKKRHSSPFNSKNLNNWMDCKEREIDTLISFTNMMKNTKIIPSQNHLYKESLSADHAVCFVFTSLGRDEPYLSALSNYLKQTTDNSQDAHTHDVEEEKWYASKEVAEMRHKAKLFSDFAEANKENNNIKFMTVGSTNETQKGSSIYLYKEGFPVSENFEPPSKPETVTVSDIDLNSVTLKISPPRFGAEDITSYSIEYCVSGEDGWKQKTASKAEEVTVSVLSPNTEYMFRCRAVTSVGVGPANEVTGSTKTLPCSPPGKPRVEPNSREISVSWEKPAELGQDVHILSYIVEYAKTDNRMKEEDLQWNEMMVGAEKAIISELQSETEYVVRVRCDCGEAGRSKESIAVNVRTTKFTLTESLRSTSKRMNSDSPSVYKLTLTEEDMNISGCRRVSFGKEGTKQNRTIMLFGVTGSGKSTLINAMINYIVGVEWKDSFRFKLIDKDQLRSLTKSKTSEVTVYKINHQEGFKVNYSLTIVDTPGFEDTGGIERDEEIIAHLRSLFSAECFSEIHAVCFVAQATLTQLTPSQKRLLDSVLSIFGKDVAENIRVLVTSADGQQPPVLKAIAASGVSCPKTKDGLPVHFKFNNSALFTDNISSAADSMSEYDEDEDLGFHQMCWNMGTKSLKRFFVALNVIDMKSLTMTKEVLRKLQQLRNLYKTLQAQVNSGLAKLEEKKGTTEYFRLMAEVDTLIERSTECFNKLKEKTLKPNPLFTAKYIDMLIDREISEAKPGWKQRVQSLEAIQKQYHRFFQTSGRSLNLDPNKT</sequence>
<dbReference type="Gene3D" id="2.60.40.10">
    <property type="entry name" value="Immunoglobulins"/>
    <property type="match status" value="2"/>
</dbReference>
<feature type="coiled-coil region" evidence="3">
    <location>
        <begin position="989"/>
        <end position="1016"/>
    </location>
</feature>
<keyword evidence="3" id="KW-0175">Coiled coil</keyword>
<dbReference type="SUPFAM" id="SSF49265">
    <property type="entry name" value="Fibronectin type III"/>
    <property type="match status" value="1"/>
</dbReference>
<reference evidence="5 6" key="1">
    <citation type="submission" date="2019-01" db="EMBL/GenBank/DDBJ databases">
        <title>A chromosome-scale genome assembly of the yellow perch, Perca flavescens.</title>
        <authorList>
            <person name="Feron R."/>
            <person name="Morvezen R."/>
            <person name="Bestin A."/>
            <person name="Haffray P."/>
            <person name="Klopp C."/>
            <person name="Zahm M."/>
            <person name="Cabau C."/>
            <person name="Roques C."/>
            <person name="Donnadieu C."/>
            <person name="Bouchez O."/>
            <person name="Christie M."/>
            <person name="Larson W."/>
            <person name="Guiguen Y."/>
        </authorList>
    </citation>
    <scope>NUCLEOTIDE SEQUENCE [LARGE SCALE GENOMIC DNA]</scope>
    <source>
        <strain evidence="5">YP-PL-M2</strain>
        <tissue evidence="5">Blood</tissue>
    </source>
</reference>
<dbReference type="EMBL" id="SCKG01000012">
    <property type="protein sequence ID" value="TDH06364.1"/>
    <property type="molecule type" value="Genomic_DNA"/>
</dbReference>
<dbReference type="AlphaFoldDB" id="A0A484CV20"/>
<dbReference type="InterPro" id="IPR040581">
    <property type="entry name" value="Thioredoxin_11"/>
</dbReference>
<evidence type="ECO:0000313" key="6">
    <source>
        <dbReference type="Proteomes" id="UP000295070"/>
    </source>
</evidence>
<name>A0A484CV20_PERFV</name>
<dbReference type="InterPro" id="IPR013783">
    <property type="entry name" value="Ig-like_fold"/>
</dbReference>
<dbReference type="Pfam" id="PF00041">
    <property type="entry name" value="fn3"/>
    <property type="match status" value="2"/>
</dbReference>
<dbReference type="InterPro" id="IPR056072">
    <property type="entry name" value="SNTX_MACPF/CDC-like_dom"/>
</dbReference>
<dbReference type="InterPro" id="IPR048997">
    <property type="entry name" value="Stonustoxin-like_helical"/>
</dbReference>
<dbReference type="GO" id="GO:0005525">
    <property type="term" value="F:GTP binding"/>
    <property type="evidence" value="ECO:0007669"/>
    <property type="project" value="InterPro"/>
</dbReference>
<dbReference type="Pfam" id="PF24674">
    <property type="entry name" value="MACPF_SNTX"/>
    <property type="match status" value="1"/>
</dbReference>
<evidence type="ECO:0000256" key="2">
    <source>
        <dbReference type="ARBA" id="ARBA00022741"/>
    </source>
</evidence>
<dbReference type="Proteomes" id="UP000295070">
    <property type="component" value="Chromosome 12"/>
</dbReference>
<organism evidence="5 6">
    <name type="scientific">Perca flavescens</name>
    <name type="common">American yellow perch</name>
    <name type="synonym">Morone flavescens</name>
    <dbReference type="NCBI Taxonomy" id="8167"/>
    <lineage>
        <taxon>Eukaryota</taxon>
        <taxon>Metazoa</taxon>
        <taxon>Chordata</taxon>
        <taxon>Craniata</taxon>
        <taxon>Vertebrata</taxon>
        <taxon>Euteleostomi</taxon>
        <taxon>Actinopterygii</taxon>
        <taxon>Neopterygii</taxon>
        <taxon>Teleostei</taxon>
        <taxon>Neoteleostei</taxon>
        <taxon>Acanthomorphata</taxon>
        <taxon>Eupercaria</taxon>
        <taxon>Perciformes</taxon>
        <taxon>Percoidei</taxon>
        <taxon>Percidae</taxon>
        <taxon>Percinae</taxon>
        <taxon>Perca</taxon>
    </lineage>
</organism>
<dbReference type="Pfam" id="PF04548">
    <property type="entry name" value="AIG1"/>
    <property type="match status" value="1"/>
</dbReference>
<comment type="caution">
    <text evidence="5">The sequence shown here is derived from an EMBL/GenBank/DDBJ whole genome shotgun (WGS) entry which is preliminary data.</text>
</comment>
<dbReference type="CDD" id="cd00063">
    <property type="entry name" value="FN3"/>
    <property type="match status" value="2"/>
</dbReference>
<evidence type="ECO:0000259" key="4">
    <source>
        <dbReference type="PROSITE" id="PS50853"/>
    </source>
</evidence>
<dbReference type="Pfam" id="PF18078">
    <property type="entry name" value="Thioredoxin_11"/>
    <property type="match status" value="1"/>
</dbReference>
<dbReference type="PANTHER" id="PTHR31594">
    <property type="entry name" value="AIG1-TYPE G DOMAIN-CONTAINING PROTEIN"/>
    <property type="match status" value="1"/>
</dbReference>
<dbReference type="Gene3D" id="3.40.50.300">
    <property type="entry name" value="P-loop containing nucleotide triphosphate hydrolases"/>
    <property type="match status" value="1"/>
</dbReference>
<dbReference type="InterPro" id="IPR003593">
    <property type="entry name" value="AAA+_ATPase"/>
</dbReference>
<dbReference type="InterPro" id="IPR052090">
    <property type="entry name" value="Cytolytic_pore-forming_toxin"/>
</dbReference>
<keyword evidence="6" id="KW-1185">Reference proteome</keyword>
<comment type="similarity">
    <text evidence="1">Belongs to the TRAFAC class TrmE-Era-EngA-EngB-Septin-like GTPase superfamily. AIG1/Toc34/Toc159-like paraseptin GTPase family. IAN subfamily.</text>
</comment>
<dbReference type="STRING" id="8167.A0A484CV20"/>
<dbReference type="SMART" id="SM00060">
    <property type="entry name" value="FN3"/>
    <property type="match status" value="2"/>
</dbReference>
<proteinExistence type="inferred from homology"/>
<keyword evidence="2" id="KW-0547">Nucleotide-binding</keyword>
<dbReference type="SUPFAM" id="SSF52540">
    <property type="entry name" value="P-loop containing nucleoside triphosphate hydrolases"/>
    <property type="match status" value="1"/>
</dbReference>
<dbReference type="PANTHER" id="PTHR31594:SF16">
    <property type="entry name" value="SI:CH211-281L24.3"/>
    <property type="match status" value="1"/>
</dbReference>
<evidence type="ECO:0000256" key="3">
    <source>
        <dbReference type="SAM" id="Coils"/>
    </source>
</evidence>